<reference evidence="2" key="1">
    <citation type="submission" date="2017-09" db="EMBL/GenBank/DDBJ databases">
        <authorList>
            <person name="Varghese N."/>
            <person name="Submissions S."/>
        </authorList>
    </citation>
    <scope>NUCLEOTIDE SEQUENCE [LARGE SCALE GENOMIC DNA]</scope>
    <source>
        <strain evidence="2">CGMCC 4.6857</strain>
    </source>
</reference>
<evidence type="ECO:0000313" key="2">
    <source>
        <dbReference type="Proteomes" id="UP000219612"/>
    </source>
</evidence>
<organism evidence="1 2">
    <name type="scientific">Paractinoplanes atraurantiacus</name>
    <dbReference type="NCBI Taxonomy" id="1036182"/>
    <lineage>
        <taxon>Bacteria</taxon>
        <taxon>Bacillati</taxon>
        <taxon>Actinomycetota</taxon>
        <taxon>Actinomycetes</taxon>
        <taxon>Micromonosporales</taxon>
        <taxon>Micromonosporaceae</taxon>
        <taxon>Paractinoplanes</taxon>
    </lineage>
</organism>
<evidence type="ECO:0000313" key="1">
    <source>
        <dbReference type="EMBL" id="SNY10877.1"/>
    </source>
</evidence>
<dbReference type="AlphaFoldDB" id="A0A285FHZ5"/>
<protein>
    <submittedName>
        <fullName evidence="1">Uncharacterized protein</fullName>
    </submittedName>
</protein>
<accession>A0A285FHZ5</accession>
<keyword evidence="2" id="KW-1185">Reference proteome</keyword>
<dbReference type="Proteomes" id="UP000219612">
    <property type="component" value="Unassembled WGS sequence"/>
</dbReference>
<gene>
    <name evidence="1" type="ORF">SAMN05421748_101956</name>
</gene>
<proteinExistence type="predicted"/>
<name>A0A285FHZ5_9ACTN</name>
<sequence length="125" mass="13421">MSGPYDLPMTPEQMEWALAEAGKGALAVAPGWFRAWGTSDEKWSAINVRAATQVIVNHSREDDRHPNSWTVRALFGTHAVELRVGPYDAKEHAVLVAHAVLSVAYAEGPNRIPGLVSAPGAPEPA</sequence>
<dbReference type="EMBL" id="OBDY01000001">
    <property type="protein sequence ID" value="SNY10877.1"/>
    <property type="molecule type" value="Genomic_DNA"/>
</dbReference>